<dbReference type="OrthoDB" id="10633438at2759"/>
<dbReference type="PANTHER" id="PTHR12162">
    <property type="entry name" value="NIBRIN-RELATED"/>
    <property type="match status" value="1"/>
</dbReference>
<gene>
    <name evidence="2" type="ORF">FisN_11Hh007</name>
</gene>
<organism evidence="2 3">
    <name type="scientific">Fistulifera solaris</name>
    <name type="common">Oleaginous diatom</name>
    <dbReference type="NCBI Taxonomy" id="1519565"/>
    <lineage>
        <taxon>Eukaryota</taxon>
        <taxon>Sar</taxon>
        <taxon>Stramenopiles</taxon>
        <taxon>Ochrophyta</taxon>
        <taxon>Bacillariophyta</taxon>
        <taxon>Bacillariophyceae</taxon>
        <taxon>Bacillariophycidae</taxon>
        <taxon>Naviculales</taxon>
        <taxon>Naviculaceae</taxon>
        <taxon>Fistulifera</taxon>
    </lineage>
</organism>
<dbReference type="GO" id="GO:0003684">
    <property type="term" value="F:damaged DNA binding"/>
    <property type="evidence" value="ECO:0007669"/>
    <property type="project" value="TreeGrafter"/>
</dbReference>
<accession>A0A1Z5JKL1</accession>
<dbReference type="EMBL" id="BDSP01000080">
    <property type="protein sequence ID" value="GAX14529.1"/>
    <property type="molecule type" value="Genomic_DNA"/>
</dbReference>
<dbReference type="GO" id="GO:0000724">
    <property type="term" value="P:double-strand break repair via homologous recombination"/>
    <property type="evidence" value="ECO:0007669"/>
    <property type="project" value="TreeGrafter"/>
</dbReference>
<dbReference type="GO" id="GO:0030870">
    <property type="term" value="C:Mre11 complex"/>
    <property type="evidence" value="ECO:0007669"/>
    <property type="project" value="InterPro"/>
</dbReference>
<protein>
    <submittedName>
        <fullName evidence="2">Uncharacterized protein</fullName>
    </submittedName>
</protein>
<sequence>MLIHIQIYSTEWTRGEPPQQEFHASLATSKSNDHFLTIGRKEGDILLTDKSVSREHVILKVASTINREKTYLASTPEEKAACEEDDDGLCLVLHNVGKLGTYLATEEDREHISVNKNGGDSSGTDETDDEEAIKASQKDQNPVTVSAATKQFFPGKAIRLKEITSPLVLEALSKSDGRVVLQCGKLGTTIVLTRKVIEVLVSGTGPHGYSDWKKANFYKLGLRQSSRFVLGRTSMVLSQKRKLSLHQVSAWSRNLPIVTFDYLYAYANARKYLTDPLFPLNPKDYEPAADEHQFWGNVADPKLLSSCTLLSTAESDMETLAEAAGATVEKLYDEGSKTSTAEMIKRAQLILDSTPHCFGLIEKRPKKIDTELRSKAELRLVKSEDFVSAIMEQVLPRDTEGEVVGRVKAKRVLSDVNMVENEELSPVKEAETDVTEVADDNDPTAPPLEADDAIMMQDDSDHHSLPKSPSRDETDSVAAPSKATESRSASPAPKRRKIATASGKGWFRAAPLDRSAYISSKDTNLADPDSPVAVALTDICTDLILPNKNKGPSRNARITSGPDFRAFRKNRILSVPTHSQIELRSVLPREVDQLIEDYEEQEVSLAQQRMRTDDLFRDAS</sequence>
<name>A0A1Z5JKL1_FISSO</name>
<comment type="caution">
    <text evidence="2">The sequence shown here is derived from an EMBL/GenBank/DDBJ whole genome shotgun (WGS) entry which is preliminary data.</text>
</comment>
<evidence type="ECO:0000313" key="3">
    <source>
        <dbReference type="Proteomes" id="UP000198406"/>
    </source>
</evidence>
<reference evidence="2 3" key="1">
    <citation type="journal article" date="2015" name="Plant Cell">
        <title>Oil accumulation by the oleaginous diatom Fistulifera solaris as revealed by the genome and transcriptome.</title>
        <authorList>
            <person name="Tanaka T."/>
            <person name="Maeda Y."/>
            <person name="Veluchamy A."/>
            <person name="Tanaka M."/>
            <person name="Abida H."/>
            <person name="Marechal E."/>
            <person name="Bowler C."/>
            <person name="Muto M."/>
            <person name="Sunaga Y."/>
            <person name="Tanaka M."/>
            <person name="Yoshino T."/>
            <person name="Taniguchi T."/>
            <person name="Fukuda Y."/>
            <person name="Nemoto M."/>
            <person name="Matsumoto M."/>
            <person name="Wong P.S."/>
            <person name="Aburatani S."/>
            <person name="Fujibuchi W."/>
        </authorList>
    </citation>
    <scope>NUCLEOTIDE SEQUENCE [LARGE SCALE GENOMIC DNA]</scope>
    <source>
        <strain evidence="2 3">JPCC DA0580</strain>
    </source>
</reference>
<dbReference type="Proteomes" id="UP000198406">
    <property type="component" value="Unassembled WGS sequence"/>
</dbReference>
<dbReference type="InParanoid" id="A0A1Z5JKL1"/>
<proteinExistence type="predicted"/>
<dbReference type="AlphaFoldDB" id="A0A1Z5JKL1"/>
<dbReference type="InterPro" id="IPR040227">
    <property type="entry name" value="Nibrin-rel"/>
</dbReference>
<evidence type="ECO:0000256" key="1">
    <source>
        <dbReference type="SAM" id="MobiDB-lite"/>
    </source>
</evidence>
<feature type="compositionally biased region" description="Basic and acidic residues" evidence="1">
    <location>
        <begin position="459"/>
        <end position="474"/>
    </location>
</feature>
<keyword evidence="3" id="KW-1185">Reference proteome</keyword>
<feature type="region of interest" description="Disordered" evidence="1">
    <location>
        <begin position="110"/>
        <end position="142"/>
    </location>
</feature>
<dbReference type="GO" id="GO:0007095">
    <property type="term" value="P:mitotic G2 DNA damage checkpoint signaling"/>
    <property type="evidence" value="ECO:0007669"/>
    <property type="project" value="InterPro"/>
</dbReference>
<feature type="compositionally biased region" description="Acidic residues" evidence="1">
    <location>
        <begin position="432"/>
        <end position="442"/>
    </location>
</feature>
<feature type="region of interest" description="Disordered" evidence="1">
    <location>
        <begin position="422"/>
        <end position="500"/>
    </location>
</feature>
<evidence type="ECO:0000313" key="2">
    <source>
        <dbReference type="EMBL" id="GAX14529.1"/>
    </source>
</evidence>
<dbReference type="PANTHER" id="PTHR12162:SF0">
    <property type="entry name" value="NIBRIN"/>
    <property type="match status" value="1"/>
</dbReference>